<comment type="subcellular location">
    <subcellularLocation>
        <location evidence="1">Membrane</location>
        <topology evidence="1">Multi-pass membrane protein</topology>
    </subcellularLocation>
</comment>
<dbReference type="EMBL" id="CACRXK020000118">
    <property type="protein sequence ID" value="CAB3978508.1"/>
    <property type="molecule type" value="Genomic_DNA"/>
</dbReference>
<dbReference type="InterPro" id="IPR011701">
    <property type="entry name" value="MFS"/>
</dbReference>
<name>A0A6S7FH88_PARCT</name>
<sequence length="809" mass="91323">MLTTIAELEKVKLKEEVNTAIRFSTQTDGSVDTMQRDNKFLFLKYNSPDDPLEIKTRFVGVTDSDLKRAAGLEDCVLTGLKTIEVDKLVMKKKFAGVTTDGESANTGSKSGLWKRLEDHVERKLMNFWCACHRSDLAMEDMEESVPELKVWKANLLSIPEYYHKSAVRTKELKKHLNNVCIAVLHNQIGCLQHWANISKSSDFDTRERKRAVGFIKLWKKDGIQSYITSIVSDVCSVFQILQKQFQKVCIVLPDIMKHRDIALLKLRSMLGTPYAGGSEETWVKENGPLDADRSGQSAESSRQAKRMHTLVDGYHRGRPFTTIRNEIINAAINFLEQRLDNEQEGIMKNIVDICGAKSINEFLVASRPLLECAGIVGDDVKEFTDTVFEILDDLKPNSHVLEKDYTVRDIIYAKEQMSYTKKDQLRSWIYLLFVVFTSIPICGVFFSFGLFLDIFLNEYGGTNSEAGWVGSILLFSAGISSLGGIYLFRYFGLRRVMFTSAILAVLAFLATPHVPNLEYIFLTYSIPFGIAAGFHECVSVVSLREYFGRQLGLATGIRFAGSAVGPMIFSYLIPVIFDLAGWHTMMTYFSSLGLMFILYALTYKPLTTLEDTDSSDSMLPTRKEDKVKIDLLKAIKLLLRDKRILMVLTGNALFSVVEYVPNMFMIQYARSLGYPISRSKWMLVTFSLLSIVSRSVSGYVSDYVMKFNKMGTLLSFVIILFGVFSAFCSFTQSLILMTVYMGGIGVLDGVYWVMLSLVAMEISHQYSDITFALMLSATAFGYLVGPPAIELRTLDWDNLEQDSRSKSKF</sequence>
<dbReference type="Gene3D" id="1.20.1250.20">
    <property type="entry name" value="MFS general substrate transporter like domains"/>
    <property type="match status" value="1"/>
</dbReference>
<evidence type="ECO:0000256" key="1">
    <source>
        <dbReference type="ARBA" id="ARBA00004141"/>
    </source>
</evidence>
<dbReference type="OrthoDB" id="5965490at2759"/>
<dbReference type="InterPro" id="IPR050327">
    <property type="entry name" value="Proton-linked_MCT"/>
</dbReference>
<dbReference type="InterPro" id="IPR020846">
    <property type="entry name" value="MFS_dom"/>
</dbReference>
<dbReference type="Proteomes" id="UP001152795">
    <property type="component" value="Unassembled WGS sequence"/>
</dbReference>
<gene>
    <name evidence="2" type="ORF">PACLA_8A077916</name>
</gene>
<dbReference type="GO" id="GO:0016020">
    <property type="term" value="C:membrane"/>
    <property type="evidence" value="ECO:0007669"/>
    <property type="project" value="UniProtKB-SubCell"/>
</dbReference>
<dbReference type="SUPFAM" id="SSF103473">
    <property type="entry name" value="MFS general substrate transporter"/>
    <property type="match status" value="1"/>
</dbReference>
<comment type="caution">
    <text evidence="2">The sequence shown here is derived from an EMBL/GenBank/DDBJ whole genome shotgun (WGS) entry which is preliminary data.</text>
</comment>
<evidence type="ECO:0000313" key="3">
    <source>
        <dbReference type="Proteomes" id="UP001152795"/>
    </source>
</evidence>
<accession>A0A6S7FH88</accession>
<dbReference type="PANTHER" id="PTHR11360:SF251">
    <property type="entry name" value="MAJOR FACILITATOR SUPERFAMILY (MFS) PROFILE DOMAIN-CONTAINING PROTEIN"/>
    <property type="match status" value="1"/>
</dbReference>
<organism evidence="2 3">
    <name type="scientific">Paramuricea clavata</name>
    <name type="common">Red gorgonian</name>
    <name type="synonym">Violescent sea-whip</name>
    <dbReference type="NCBI Taxonomy" id="317549"/>
    <lineage>
        <taxon>Eukaryota</taxon>
        <taxon>Metazoa</taxon>
        <taxon>Cnidaria</taxon>
        <taxon>Anthozoa</taxon>
        <taxon>Octocorallia</taxon>
        <taxon>Malacalcyonacea</taxon>
        <taxon>Plexauridae</taxon>
        <taxon>Paramuricea</taxon>
    </lineage>
</organism>
<dbReference type="PANTHER" id="PTHR11360">
    <property type="entry name" value="MONOCARBOXYLATE TRANSPORTER"/>
    <property type="match status" value="1"/>
</dbReference>
<dbReference type="Pfam" id="PF07690">
    <property type="entry name" value="MFS_1"/>
    <property type="match status" value="1"/>
</dbReference>
<dbReference type="GO" id="GO:0022857">
    <property type="term" value="F:transmembrane transporter activity"/>
    <property type="evidence" value="ECO:0007669"/>
    <property type="project" value="InterPro"/>
</dbReference>
<evidence type="ECO:0000313" key="2">
    <source>
        <dbReference type="EMBL" id="CAB3978508.1"/>
    </source>
</evidence>
<dbReference type="InterPro" id="IPR036259">
    <property type="entry name" value="MFS_trans_sf"/>
</dbReference>
<dbReference type="PROSITE" id="PS50850">
    <property type="entry name" value="MFS"/>
    <property type="match status" value="1"/>
</dbReference>
<dbReference type="AlphaFoldDB" id="A0A6S7FH88"/>
<protein>
    <submittedName>
        <fullName evidence="2">Monocarboxylate transporter 10-like</fullName>
    </submittedName>
</protein>
<keyword evidence="3" id="KW-1185">Reference proteome</keyword>
<proteinExistence type="predicted"/>
<reference evidence="2" key="1">
    <citation type="submission" date="2020-04" db="EMBL/GenBank/DDBJ databases">
        <authorList>
            <person name="Alioto T."/>
            <person name="Alioto T."/>
            <person name="Gomez Garrido J."/>
        </authorList>
    </citation>
    <scope>NUCLEOTIDE SEQUENCE</scope>
    <source>
        <strain evidence="2">A484AB</strain>
    </source>
</reference>